<dbReference type="InterPro" id="IPR001307">
    <property type="entry name" value="Thiosulphate_STrfase_CS"/>
</dbReference>
<organism evidence="5 6">
    <name type="scientific">Corynebacterium gerontici</name>
    <dbReference type="NCBI Taxonomy" id="2079234"/>
    <lineage>
        <taxon>Bacteria</taxon>
        <taxon>Bacillati</taxon>
        <taxon>Actinomycetota</taxon>
        <taxon>Actinomycetes</taxon>
        <taxon>Mycobacteriales</taxon>
        <taxon>Corynebacteriaceae</taxon>
        <taxon>Corynebacterium</taxon>
    </lineage>
</organism>
<keyword evidence="1" id="KW-0677">Repeat</keyword>
<dbReference type="InterPro" id="IPR001763">
    <property type="entry name" value="Rhodanese-like_dom"/>
</dbReference>
<sequence>MPLPLDPNPQFEQYAHPERLVSASWLSARLGTPGLRVVESDEDSLLYDIGHIPGAVRIDWAKDLNDPQIRDYIDAEAFSELMSRKGIARDDTVVVYGDKSNWWAAFTLWIFELFGHEDVRILDGGRDAWMAEERDTSFAVPEYGPTAYEVAKREDTPSRIFVQEICERRNDLQLIDVRSAEEYAGLPNREYPSAPVSRFGHIPGARNISWEYSTHANGRFRSIEELKATFADISQDDDIVVYCQVGERAAHSWFVLKYLLGYPTVRSYDGGWVEWGNMVRMPVAIGVEESSS</sequence>
<dbReference type="PROSITE" id="PS00683">
    <property type="entry name" value="RHODANESE_2"/>
    <property type="match status" value="1"/>
</dbReference>
<name>A0A3G6IZ98_9CORY</name>
<dbReference type="PROSITE" id="PS50206">
    <property type="entry name" value="RHODANESE_3"/>
    <property type="match status" value="2"/>
</dbReference>
<dbReference type="KEGG" id="cgk:CGERO_02545"/>
<protein>
    <recommendedName>
        <fullName evidence="3">Sulfurtransferase</fullName>
    </recommendedName>
</protein>
<feature type="domain" description="Rhodanese" evidence="4">
    <location>
        <begin position="168"/>
        <end position="284"/>
    </location>
</feature>
<evidence type="ECO:0000313" key="6">
    <source>
        <dbReference type="Proteomes" id="UP000271587"/>
    </source>
</evidence>
<reference evidence="5 6" key="1">
    <citation type="submission" date="2018-11" db="EMBL/GenBank/DDBJ databases">
        <authorList>
            <person name="Kleinhagauer T."/>
            <person name="Glaeser S.P."/>
            <person name="Spergser J."/>
            <person name="Ruckert C."/>
            <person name="Kaempfer P."/>
            <person name="Busse H.-J."/>
        </authorList>
    </citation>
    <scope>NUCLEOTIDE SEQUENCE [LARGE SCALE GENOMIC DNA]</scope>
    <source>
        <strain evidence="5 6">W8</strain>
    </source>
</reference>
<dbReference type="Gene3D" id="3.40.250.10">
    <property type="entry name" value="Rhodanese-like domain"/>
    <property type="match status" value="2"/>
</dbReference>
<gene>
    <name evidence="5" type="primary">sseA2</name>
    <name evidence="5" type="ORF">CGERO_02545</name>
</gene>
<feature type="domain" description="Rhodanese" evidence="4">
    <location>
        <begin position="31"/>
        <end position="138"/>
    </location>
</feature>
<dbReference type="SMART" id="SM00450">
    <property type="entry name" value="RHOD"/>
    <property type="match status" value="2"/>
</dbReference>
<evidence type="ECO:0000256" key="1">
    <source>
        <dbReference type="ARBA" id="ARBA00022737"/>
    </source>
</evidence>
<evidence type="ECO:0000256" key="2">
    <source>
        <dbReference type="ARBA" id="ARBA00047549"/>
    </source>
</evidence>
<dbReference type="GO" id="GO:0004792">
    <property type="term" value="F:thiosulfate-cyanide sulfurtransferase activity"/>
    <property type="evidence" value="ECO:0007669"/>
    <property type="project" value="UniProtKB-EC"/>
</dbReference>
<dbReference type="SUPFAM" id="SSF52821">
    <property type="entry name" value="Rhodanese/Cell cycle control phosphatase"/>
    <property type="match status" value="2"/>
</dbReference>
<dbReference type="PANTHER" id="PTHR43855:SF1">
    <property type="entry name" value="THIOSULFATE SULFURTRANSFERASE"/>
    <property type="match status" value="1"/>
</dbReference>
<dbReference type="Pfam" id="PF00581">
    <property type="entry name" value="Rhodanese"/>
    <property type="match status" value="2"/>
</dbReference>
<keyword evidence="3 5" id="KW-0808">Transferase</keyword>
<dbReference type="CDD" id="cd01449">
    <property type="entry name" value="TST_Repeat_2"/>
    <property type="match status" value="1"/>
</dbReference>
<dbReference type="Proteomes" id="UP000271587">
    <property type="component" value="Chromosome"/>
</dbReference>
<dbReference type="InterPro" id="IPR036873">
    <property type="entry name" value="Rhodanese-like_dom_sf"/>
</dbReference>
<dbReference type="InterPro" id="IPR051126">
    <property type="entry name" value="Thiosulfate_sulfurtransferase"/>
</dbReference>
<dbReference type="PANTHER" id="PTHR43855">
    <property type="entry name" value="THIOSULFATE SULFURTRANSFERASE"/>
    <property type="match status" value="1"/>
</dbReference>
<comment type="catalytic activity">
    <reaction evidence="2">
        <text>thiosulfate + hydrogen cyanide = thiocyanate + sulfite + 2 H(+)</text>
        <dbReference type="Rhea" id="RHEA:16881"/>
        <dbReference type="ChEBI" id="CHEBI:15378"/>
        <dbReference type="ChEBI" id="CHEBI:17359"/>
        <dbReference type="ChEBI" id="CHEBI:18022"/>
        <dbReference type="ChEBI" id="CHEBI:18407"/>
        <dbReference type="ChEBI" id="CHEBI:33542"/>
        <dbReference type="EC" id="2.8.1.1"/>
    </reaction>
</comment>
<dbReference type="PROSITE" id="PS00380">
    <property type="entry name" value="RHODANESE_1"/>
    <property type="match status" value="1"/>
</dbReference>
<keyword evidence="6" id="KW-1185">Reference proteome</keyword>
<dbReference type="AlphaFoldDB" id="A0A3G6IZ98"/>
<proteinExistence type="predicted"/>
<dbReference type="OrthoDB" id="9781034at2"/>
<evidence type="ECO:0000259" key="4">
    <source>
        <dbReference type="PROSITE" id="PS50206"/>
    </source>
</evidence>
<evidence type="ECO:0000313" key="5">
    <source>
        <dbReference type="EMBL" id="AZA10833.1"/>
    </source>
</evidence>
<evidence type="ECO:0000256" key="3">
    <source>
        <dbReference type="RuleBase" id="RU000507"/>
    </source>
</evidence>
<dbReference type="RefSeq" id="WP_123933319.1">
    <property type="nucleotide sequence ID" value="NZ_CP033897.1"/>
</dbReference>
<dbReference type="CDD" id="cd01448">
    <property type="entry name" value="TST_Repeat_1"/>
    <property type="match status" value="1"/>
</dbReference>
<accession>A0A3G6IZ98</accession>
<dbReference type="EMBL" id="CP033897">
    <property type="protein sequence ID" value="AZA10833.1"/>
    <property type="molecule type" value="Genomic_DNA"/>
</dbReference>